<protein>
    <recommendedName>
        <fullName evidence="1">Co-chaperone DjlA N-terminal domain-containing protein</fullName>
    </recommendedName>
</protein>
<feature type="domain" description="Co-chaperone DjlA N-terminal" evidence="1">
    <location>
        <begin position="29"/>
        <end position="145"/>
    </location>
</feature>
<comment type="caution">
    <text evidence="2">The sequence shown here is derived from an EMBL/GenBank/DDBJ whole genome shotgun (WGS) entry which is preliminary data.</text>
</comment>
<reference evidence="2 3" key="1">
    <citation type="submission" date="2017-01" db="EMBL/GenBank/DDBJ databases">
        <title>Novel large sulfur bacteria in the metagenomes of groundwater-fed chemosynthetic microbial mats in the Lake Huron basin.</title>
        <authorList>
            <person name="Sharrar A.M."/>
            <person name="Flood B.E."/>
            <person name="Bailey J.V."/>
            <person name="Jones D.S."/>
            <person name="Biddanda B."/>
            <person name="Ruberg S.A."/>
            <person name="Marcus D.N."/>
            <person name="Dick G.J."/>
        </authorList>
    </citation>
    <scope>NUCLEOTIDE SEQUENCE [LARGE SCALE GENOMIC DNA]</scope>
    <source>
        <strain evidence="2">A7</strain>
    </source>
</reference>
<gene>
    <name evidence="2" type="ORF">BWK72_08345</name>
</gene>
<dbReference type="InterPro" id="IPR029024">
    <property type="entry name" value="TerB-like"/>
</dbReference>
<proteinExistence type="predicted"/>
<sequence length="159" mass="17112">MLSPLKSLFSSFFLPEGGNTPQDDARFLQLATAVLLVEVMRSDTSVTDAERSTTLAALRSKFALSAGELARLVAQAEATAKGANDYFAFTSAMNEQFTQPQKIQVVEHMWQVAYADGDLDANENHLISKIAGLLHVTHGEYIAAKLHAKQAAQSGLSSA</sequence>
<dbReference type="AlphaFoldDB" id="A0A1W9KUR6"/>
<dbReference type="SUPFAM" id="SSF158682">
    <property type="entry name" value="TerB-like"/>
    <property type="match status" value="1"/>
</dbReference>
<dbReference type="EMBL" id="MTEI01000004">
    <property type="protein sequence ID" value="OQW88296.1"/>
    <property type="molecule type" value="Genomic_DNA"/>
</dbReference>
<organism evidence="2 3">
    <name type="scientific">Rhodoferax ferrireducens</name>
    <dbReference type="NCBI Taxonomy" id="192843"/>
    <lineage>
        <taxon>Bacteria</taxon>
        <taxon>Pseudomonadati</taxon>
        <taxon>Pseudomonadota</taxon>
        <taxon>Betaproteobacteria</taxon>
        <taxon>Burkholderiales</taxon>
        <taxon>Comamonadaceae</taxon>
        <taxon>Rhodoferax</taxon>
    </lineage>
</organism>
<evidence type="ECO:0000313" key="3">
    <source>
        <dbReference type="Proteomes" id="UP000192505"/>
    </source>
</evidence>
<name>A0A1W9KUR6_9BURK</name>
<dbReference type="Proteomes" id="UP000192505">
    <property type="component" value="Unassembled WGS sequence"/>
</dbReference>
<evidence type="ECO:0000313" key="2">
    <source>
        <dbReference type="EMBL" id="OQW88296.1"/>
    </source>
</evidence>
<accession>A0A1W9KUR6</accession>
<dbReference type="Pfam" id="PF05099">
    <property type="entry name" value="TerB"/>
    <property type="match status" value="1"/>
</dbReference>
<dbReference type="Gene3D" id="1.10.3680.10">
    <property type="entry name" value="TerB-like"/>
    <property type="match status" value="1"/>
</dbReference>
<dbReference type="InterPro" id="IPR007791">
    <property type="entry name" value="DjlA_N"/>
</dbReference>
<dbReference type="CDD" id="cd07313">
    <property type="entry name" value="terB_like_2"/>
    <property type="match status" value="1"/>
</dbReference>
<evidence type="ECO:0000259" key="1">
    <source>
        <dbReference type="Pfam" id="PF05099"/>
    </source>
</evidence>